<sequence length="126" mass="14408">MSGEIILLADQDPIYQRVVYDQLNNAGYGVLTAENAEDALRQAKQFSKSIDLLLTGIVSPTKNGLHLSHEIRRLRDGIMVLYMAEYFIDILADPDLDSMPVNFLRKPFTFFELSQKIEAAMQKQQW</sequence>
<gene>
    <name evidence="4" type="ORF">FGF68_08865</name>
</gene>
<evidence type="ECO:0000256" key="1">
    <source>
        <dbReference type="ARBA" id="ARBA00022553"/>
    </source>
</evidence>
<dbReference type="SMART" id="SM00448">
    <property type="entry name" value="REC"/>
    <property type="match status" value="1"/>
</dbReference>
<dbReference type="PANTHER" id="PTHR44591:SF3">
    <property type="entry name" value="RESPONSE REGULATORY DOMAIN-CONTAINING PROTEIN"/>
    <property type="match status" value="1"/>
</dbReference>
<keyword evidence="1" id="KW-0597">Phosphoprotein</keyword>
<evidence type="ECO:0000259" key="3">
    <source>
        <dbReference type="PROSITE" id="PS50110"/>
    </source>
</evidence>
<dbReference type="SUPFAM" id="SSF52172">
    <property type="entry name" value="CheY-like"/>
    <property type="match status" value="1"/>
</dbReference>
<evidence type="ECO:0000256" key="2">
    <source>
        <dbReference type="PROSITE-ProRule" id="PRU00169"/>
    </source>
</evidence>
<dbReference type="Gene3D" id="3.40.50.2300">
    <property type="match status" value="1"/>
</dbReference>
<dbReference type="RefSeq" id="WP_068866977.1">
    <property type="nucleotide sequence ID" value="NZ_VDCI01000008.1"/>
</dbReference>
<feature type="domain" description="Response regulatory" evidence="3">
    <location>
        <begin position="5"/>
        <end position="121"/>
    </location>
</feature>
<reference evidence="4 5" key="1">
    <citation type="submission" date="2019-05" db="EMBL/GenBank/DDBJ databases">
        <title>Draft Whole-Genome sequence of the green sulfur bacterium Prosthecochloris vibrioformis DSM 260.</title>
        <authorList>
            <person name="Meyer T.E."/>
            <person name="Kyndt J.A."/>
        </authorList>
    </citation>
    <scope>NUCLEOTIDE SEQUENCE [LARGE SCALE GENOMIC DNA]</scope>
    <source>
        <strain evidence="4 5">DSM 260</strain>
    </source>
</reference>
<dbReference type="Pfam" id="PF00072">
    <property type="entry name" value="Response_reg"/>
    <property type="match status" value="1"/>
</dbReference>
<dbReference type="GO" id="GO:0000160">
    <property type="term" value="P:phosphorelay signal transduction system"/>
    <property type="evidence" value="ECO:0007669"/>
    <property type="project" value="InterPro"/>
</dbReference>
<dbReference type="InterPro" id="IPR050595">
    <property type="entry name" value="Bact_response_regulator"/>
</dbReference>
<dbReference type="EMBL" id="VDCI01000008">
    <property type="protein sequence ID" value="TNJ36133.1"/>
    <property type="molecule type" value="Genomic_DNA"/>
</dbReference>
<keyword evidence="5" id="KW-1185">Reference proteome</keyword>
<evidence type="ECO:0000313" key="4">
    <source>
        <dbReference type="EMBL" id="TNJ36133.1"/>
    </source>
</evidence>
<comment type="caution">
    <text evidence="4">The sequence shown here is derived from an EMBL/GenBank/DDBJ whole genome shotgun (WGS) entry which is preliminary data.</text>
</comment>
<dbReference type="PANTHER" id="PTHR44591">
    <property type="entry name" value="STRESS RESPONSE REGULATOR PROTEIN 1"/>
    <property type="match status" value="1"/>
</dbReference>
<name>A0A5C4RXW1_PROVB</name>
<proteinExistence type="predicted"/>
<evidence type="ECO:0000313" key="5">
    <source>
        <dbReference type="Proteomes" id="UP000309544"/>
    </source>
</evidence>
<accession>A0A5C4RXW1</accession>
<dbReference type="AlphaFoldDB" id="A0A5C4RXW1"/>
<organism evidence="4 5">
    <name type="scientific">Prosthecochloris vibrioformis</name>
    <name type="common">Chlorobium vibrioforme</name>
    <dbReference type="NCBI Taxonomy" id="1098"/>
    <lineage>
        <taxon>Bacteria</taxon>
        <taxon>Pseudomonadati</taxon>
        <taxon>Chlorobiota</taxon>
        <taxon>Chlorobiia</taxon>
        <taxon>Chlorobiales</taxon>
        <taxon>Chlorobiaceae</taxon>
        <taxon>Prosthecochloris</taxon>
    </lineage>
</organism>
<protein>
    <submittedName>
        <fullName evidence="4">Response regulator</fullName>
    </submittedName>
</protein>
<dbReference type="InterPro" id="IPR011006">
    <property type="entry name" value="CheY-like_superfamily"/>
</dbReference>
<dbReference type="Proteomes" id="UP000309544">
    <property type="component" value="Unassembled WGS sequence"/>
</dbReference>
<comment type="caution">
    <text evidence="2">Lacks conserved residue(s) required for the propagation of feature annotation.</text>
</comment>
<dbReference type="InterPro" id="IPR001789">
    <property type="entry name" value="Sig_transdc_resp-reg_receiver"/>
</dbReference>
<dbReference type="PROSITE" id="PS50110">
    <property type="entry name" value="RESPONSE_REGULATORY"/>
    <property type="match status" value="1"/>
</dbReference>